<keyword evidence="3 5" id="KW-0067">ATP-binding</keyword>
<dbReference type="CDD" id="cd03219">
    <property type="entry name" value="ABC_Mj1267_LivG_branched"/>
    <property type="match status" value="1"/>
</dbReference>
<evidence type="ECO:0000256" key="3">
    <source>
        <dbReference type="ARBA" id="ARBA00022840"/>
    </source>
</evidence>
<dbReference type="RefSeq" id="WP_170321397.1">
    <property type="nucleotide sequence ID" value="NZ_BAAAHM010000007.1"/>
</dbReference>
<dbReference type="AlphaFoldDB" id="A0A5M3XMC8"/>
<dbReference type="InterPro" id="IPR003439">
    <property type="entry name" value="ABC_transporter-like_ATP-bd"/>
</dbReference>
<keyword evidence="1" id="KW-0813">Transport</keyword>
<proteinExistence type="predicted"/>
<dbReference type="InterPro" id="IPR051120">
    <property type="entry name" value="ABC_AA/LPS_Transport"/>
</dbReference>
<comment type="caution">
    <text evidence="5">The sequence shown here is derived from an EMBL/GenBank/DDBJ whole genome shotgun (WGS) entry which is preliminary data.</text>
</comment>
<dbReference type="Pfam" id="PF00005">
    <property type="entry name" value="ABC_tran"/>
    <property type="match status" value="1"/>
</dbReference>
<dbReference type="GO" id="GO:0005524">
    <property type="term" value="F:ATP binding"/>
    <property type="evidence" value="ECO:0007669"/>
    <property type="project" value="UniProtKB-KW"/>
</dbReference>
<dbReference type="EMBL" id="BLAF01000011">
    <property type="protein sequence ID" value="GES19328.1"/>
    <property type="molecule type" value="Genomic_DNA"/>
</dbReference>
<dbReference type="Gene3D" id="3.40.50.300">
    <property type="entry name" value="P-loop containing nucleotide triphosphate hydrolases"/>
    <property type="match status" value="1"/>
</dbReference>
<keyword evidence="6" id="KW-1185">Reference proteome</keyword>
<dbReference type="GO" id="GO:0005886">
    <property type="term" value="C:plasma membrane"/>
    <property type="evidence" value="ECO:0007669"/>
    <property type="project" value="TreeGrafter"/>
</dbReference>
<organism evidence="5 6">
    <name type="scientific">Acrocarpospora pleiomorpha</name>
    <dbReference type="NCBI Taxonomy" id="90975"/>
    <lineage>
        <taxon>Bacteria</taxon>
        <taxon>Bacillati</taxon>
        <taxon>Actinomycetota</taxon>
        <taxon>Actinomycetes</taxon>
        <taxon>Streptosporangiales</taxon>
        <taxon>Streptosporangiaceae</taxon>
        <taxon>Acrocarpospora</taxon>
    </lineage>
</organism>
<keyword evidence="2" id="KW-0547">Nucleotide-binding</keyword>
<gene>
    <name evidence="5" type="ORF">Aple_022240</name>
</gene>
<dbReference type="InterPro" id="IPR017871">
    <property type="entry name" value="ABC_transporter-like_CS"/>
</dbReference>
<name>A0A5M3XMC8_9ACTN</name>
<dbReference type="PROSITE" id="PS00211">
    <property type="entry name" value="ABC_TRANSPORTER_1"/>
    <property type="match status" value="1"/>
</dbReference>
<evidence type="ECO:0000259" key="4">
    <source>
        <dbReference type="PROSITE" id="PS50893"/>
    </source>
</evidence>
<dbReference type="SMART" id="SM00382">
    <property type="entry name" value="AAA"/>
    <property type="match status" value="1"/>
</dbReference>
<dbReference type="InterPro" id="IPR027417">
    <property type="entry name" value="P-loop_NTPase"/>
</dbReference>
<evidence type="ECO:0000313" key="5">
    <source>
        <dbReference type="EMBL" id="GES19328.1"/>
    </source>
</evidence>
<dbReference type="InterPro" id="IPR003593">
    <property type="entry name" value="AAA+_ATPase"/>
</dbReference>
<sequence length="264" mass="28583">MNQSTVQDSPPAIRTAGLTRQFGGLHAVDDVHLTVPSGAIFGIVGPNGAGKTTFLNLVNGIIRRTRGDIELLGTRTSAFATHQVARLGVARTFQTIKLIPGLNVVESVVAGRYRVRRDTVLSAVLSLPGERRARRENESRARELLQLVGLDVPPDRPATSLSYGEQRRLEIARALATEPTLLLLDEPTAGMNARESTALGELMLALRDRGLTLVMVEHNMSLVRKYCTLSAVLNSGTLLTTGPPDSCLDDPRVQEAYFGRAEHA</sequence>
<dbReference type="PROSITE" id="PS50893">
    <property type="entry name" value="ABC_TRANSPORTER_2"/>
    <property type="match status" value="1"/>
</dbReference>
<dbReference type="GO" id="GO:0016887">
    <property type="term" value="F:ATP hydrolysis activity"/>
    <property type="evidence" value="ECO:0007669"/>
    <property type="project" value="InterPro"/>
</dbReference>
<feature type="domain" description="ABC transporter" evidence="4">
    <location>
        <begin position="13"/>
        <end position="260"/>
    </location>
</feature>
<evidence type="ECO:0000313" key="6">
    <source>
        <dbReference type="Proteomes" id="UP000377595"/>
    </source>
</evidence>
<dbReference type="SUPFAM" id="SSF52540">
    <property type="entry name" value="P-loop containing nucleoside triphosphate hydrolases"/>
    <property type="match status" value="1"/>
</dbReference>
<accession>A0A5M3XMC8</accession>
<protein>
    <submittedName>
        <fullName evidence="5">ABC transporter ATP-binding protein</fullName>
    </submittedName>
</protein>
<dbReference type="PANTHER" id="PTHR45772:SF9">
    <property type="entry name" value="CONSERVED COMPONENT OF ABC TRANSPORTER FOR NATURAL AMINO ACIDS"/>
    <property type="match status" value="1"/>
</dbReference>
<reference evidence="5 6" key="1">
    <citation type="submission" date="2019-10" db="EMBL/GenBank/DDBJ databases">
        <title>Whole genome shotgun sequence of Acrocarpospora pleiomorpha NBRC 16267.</title>
        <authorList>
            <person name="Ichikawa N."/>
            <person name="Kimura A."/>
            <person name="Kitahashi Y."/>
            <person name="Komaki H."/>
            <person name="Oguchi A."/>
        </authorList>
    </citation>
    <scope>NUCLEOTIDE SEQUENCE [LARGE SCALE GENOMIC DNA]</scope>
    <source>
        <strain evidence="5 6">NBRC 16267</strain>
    </source>
</reference>
<evidence type="ECO:0000256" key="2">
    <source>
        <dbReference type="ARBA" id="ARBA00022741"/>
    </source>
</evidence>
<dbReference type="PANTHER" id="PTHR45772">
    <property type="entry name" value="CONSERVED COMPONENT OF ABC TRANSPORTER FOR NATURAL AMINO ACIDS-RELATED"/>
    <property type="match status" value="1"/>
</dbReference>
<evidence type="ECO:0000256" key="1">
    <source>
        <dbReference type="ARBA" id="ARBA00022448"/>
    </source>
</evidence>
<dbReference type="Proteomes" id="UP000377595">
    <property type="component" value="Unassembled WGS sequence"/>
</dbReference>